<dbReference type="AlphaFoldDB" id="A0A0N4T7H7"/>
<name>A0A0N4T7H7_BRUPA</name>
<keyword evidence="1" id="KW-0479">Metal-binding</keyword>
<dbReference type="EMBL" id="UZAD01001761">
    <property type="protein sequence ID" value="VDN85314.1"/>
    <property type="molecule type" value="Genomic_DNA"/>
</dbReference>
<reference evidence="5" key="1">
    <citation type="submission" date="2017-02" db="UniProtKB">
        <authorList>
            <consortium name="WormBaseParasite"/>
        </authorList>
    </citation>
    <scope>IDENTIFICATION</scope>
</reference>
<dbReference type="GO" id="GO:0046872">
    <property type="term" value="F:metal ion binding"/>
    <property type="evidence" value="ECO:0007669"/>
    <property type="project" value="UniProtKB-KW"/>
</dbReference>
<protein>
    <submittedName>
        <fullName evidence="5">Ovule protein</fullName>
    </submittedName>
</protein>
<evidence type="ECO:0000313" key="5">
    <source>
        <dbReference type="WBParaSite" id="BPAG_0000416401-mRNA-1"/>
    </source>
</evidence>
<evidence type="ECO:0000256" key="1">
    <source>
        <dbReference type="ARBA" id="ARBA00022723"/>
    </source>
</evidence>
<dbReference type="STRING" id="6280.A0A0N4T7H7"/>
<evidence type="ECO:0000313" key="3">
    <source>
        <dbReference type="EMBL" id="VDN85314.1"/>
    </source>
</evidence>
<evidence type="ECO:0000256" key="2">
    <source>
        <dbReference type="ARBA" id="ARBA00022833"/>
    </source>
</evidence>
<organism evidence="5">
    <name type="scientific">Brugia pahangi</name>
    <name type="common">Filarial nematode worm</name>
    <dbReference type="NCBI Taxonomy" id="6280"/>
    <lineage>
        <taxon>Eukaryota</taxon>
        <taxon>Metazoa</taxon>
        <taxon>Ecdysozoa</taxon>
        <taxon>Nematoda</taxon>
        <taxon>Chromadorea</taxon>
        <taxon>Rhabditida</taxon>
        <taxon>Spirurina</taxon>
        <taxon>Spiruromorpha</taxon>
        <taxon>Filarioidea</taxon>
        <taxon>Onchocercidae</taxon>
        <taxon>Brugia</taxon>
    </lineage>
</organism>
<gene>
    <name evidence="3" type="ORF">BPAG_LOCUS4128</name>
</gene>
<dbReference type="GO" id="GO:0048205">
    <property type="term" value="P:COPI coating of Golgi vesicle"/>
    <property type="evidence" value="ECO:0007669"/>
    <property type="project" value="TreeGrafter"/>
</dbReference>
<keyword evidence="2" id="KW-0862">Zinc</keyword>
<accession>A0A0N4T7H7</accession>
<sequence>MEKLASLAMEAHRQYGTSLMMDSSDLIADEGFEEKNTKDEVDFFSQDFLVHQSNSSCSISQDAFISDGNEALLEPNIEALLLSDTPREQNVPLKSKITSKKITVKKSGLGARKGMGAHRITANFGEIEQKASDNLKEKETLESSIMKDDGNDDIDSDGSKTISSRFLMQELEKKAKQKASNIDQNKTDVVDRLGMGSCGVIFGKGRISHSVASGIKAIPQEGISRSINETTVPSRREGEWEIIDDDLRFSFKSEFRGNEKRSSIIDDRYIKRTTGGNDFFDSWETPASTVTIKKPYLFSSRPIITAAMNEPSNDSALKKFANARAISSDQYFGSPQVDYEAQSRLNRFEGSSGIGSADLFGDGQNSSYGSGYVSQMPEMATIRDSMRMGASKVAGKLSSLSNSVAYYLAVSAFINFSF</sequence>
<dbReference type="PANTHER" id="PTHR45686">
    <property type="entry name" value="ADP-RIBOSYLATION FACTOR GTPASE ACTIVATING PROTEIN 3, ISOFORM H-RELATED"/>
    <property type="match status" value="1"/>
</dbReference>
<dbReference type="Proteomes" id="UP000278627">
    <property type="component" value="Unassembled WGS sequence"/>
</dbReference>
<proteinExistence type="predicted"/>
<dbReference type="WBParaSite" id="BPAG_0000416401-mRNA-1">
    <property type="protein sequence ID" value="BPAG_0000416401-mRNA-1"/>
    <property type="gene ID" value="BPAG_0000416401"/>
</dbReference>
<keyword evidence="4" id="KW-1185">Reference proteome</keyword>
<evidence type="ECO:0000313" key="4">
    <source>
        <dbReference type="Proteomes" id="UP000278627"/>
    </source>
</evidence>
<dbReference type="GO" id="GO:0000139">
    <property type="term" value="C:Golgi membrane"/>
    <property type="evidence" value="ECO:0007669"/>
    <property type="project" value="GOC"/>
</dbReference>
<reference evidence="3 4" key="2">
    <citation type="submission" date="2018-11" db="EMBL/GenBank/DDBJ databases">
        <authorList>
            <consortium name="Pathogen Informatics"/>
        </authorList>
    </citation>
    <scope>NUCLEOTIDE SEQUENCE [LARGE SCALE GENOMIC DNA]</scope>
</reference>
<dbReference type="PANTHER" id="PTHR45686:SF4">
    <property type="entry name" value="ADP-RIBOSYLATION FACTOR GTPASE ACTIVATING PROTEIN 3, ISOFORM H"/>
    <property type="match status" value="1"/>
</dbReference>